<dbReference type="GO" id="GO:0048471">
    <property type="term" value="C:perinuclear region of cytoplasm"/>
    <property type="evidence" value="ECO:0007669"/>
    <property type="project" value="TreeGrafter"/>
</dbReference>
<evidence type="ECO:0000256" key="5">
    <source>
        <dbReference type="SAM" id="MobiDB-lite"/>
    </source>
</evidence>
<dbReference type="GO" id="GO:0007034">
    <property type="term" value="P:vacuolar transport"/>
    <property type="evidence" value="ECO:0007669"/>
    <property type="project" value="InterPro"/>
</dbReference>
<feature type="transmembrane region" description="Helical" evidence="6">
    <location>
        <begin position="157"/>
        <end position="178"/>
    </location>
</feature>
<dbReference type="GO" id="GO:0005794">
    <property type="term" value="C:Golgi apparatus"/>
    <property type="evidence" value="ECO:0007669"/>
    <property type="project" value="TreeGrafter"/>
</dbReference>
<evidence type="ECO:0000313" key="8">
    <source>
        <dbReference type="Proteomes" id="UP000510647"/>
    </source>
</evidence>
<dbReference type="PANTHER" id="PTHR13396:SF5">
    <property type="entry name" value="NEDD4 FAMILY INTERACTING PROTEIN"/>
    <property type="match status" value="1"/>
</dbReference>
<sequence length="299" mass="33128">MADEGSSQSQIVGNSRSMIEAEDQDISTQDTSIAPVTDNEDVQTGRFSPLLLRNRVSKHIRAAGRHFNVLDRLFKRNAQHATRLQQGASYDGVFSNLSAKPDSNNDATTGSEDNPPTYDEAAVDMAPSYYGVDEDGSGMYYNEICIEGLPVGNLANLIWNMVVSSSFQFIGFLITYILHTSHAAKQGSRFGLGLTFIGYAFSMSPNDVLSKVGKDKEVDRVKLSDPTDHDDLHLYSSPIIQDDFKPKLASNAHPQKQDLPLLAVFTGLLGIFIMLKSLYDYVQMKKMERKFLSQDQNSP</sequence>
<feature type="transmembrane region" description="Helical" evidence="6">
    <location>
        <begin position="259"/>
        <end position="279"/>
    </location>
</feature>
<evidence type="ECO:0000313" key="7">
    <source>
        <dbReference type="EMBL" id="QLQ78204.1"/>
    </source>
</evidence>
<keyword evidence="4 6" id="KW-0472">Membrane</keyword>
<evidence type="ECO:0000256" key="1">
    <source>
        <dbReference type="ARBA" id="ARBA00004141"/>
    </source>
</evidence>
<dbReference type="Proteomes" id="UP000510647">
    <property type="component" value="Chromosome 1"/>
</dbReference>
<feature type="region of interest" description="Disordered" evidence="5">
    <location>
        <begin position="95"/>
        <end position="118"/>
    </location>
</feature>
<reference evidence="7 8" key="1">
    <citation type="submission" date="2020-06" db="EMBL/GenBank/DDBJ databases">
        <title>The yeast mating-type switching endonuclease HO is a domesticated member of an unorthodox homing genetic element family.</title>
        <authorList>
            <person name="Coughlan A.Y."/>
            <person name="Lombardi L."/>
            <person name="Braun-Galleani S."/>
            <person name="Martos A.R."/>
            <person name="Galeote V."/>
            <person name="Bigey F."/>
            <person name="Dequin S."/>
            <person name="Byrne K.P."/>
            <person name="Wolfe K.H."/>
        </authorList>
    </citation>
    <scope>NUCLEOTIDE SEQUENCE [LARGE SCALE GENOMIC DNA]</scope>
    <source>
        <strain evidence="7 8">CBS2947</strain>
    </source>
</reference>
<feature type="transmembrane region" description="Helical" evidence="6">
    <location>
        <begin position="190"/>
        <end position="206"/>
    </location>
</feature>
<name>A0A7H9HK09_9SACH</name>
<evidence type="ECO:0000256" key="4">
    <source>
        <dbReference type="ARBA" id="ARBA00023136"/>
    </source>
</evidence>
<dbReference type="CDD" id="cd22212">
    <property type="entry name" value="NDFIP-like"/>
    <property type="match status" value="1"/>
</dbReference>
<dbReference type="GO" id="GO:0031398">
    <property type="term" value="P:positive regulation of protein ubiquitination"/>
    <property type="evidence" value="ECO:0007669"/>
    <property type="project" value="TreeGrafter"/>
</dbReference>
<accession>A0A7H9HK09</accession>
<dbReference type="GO" id="GO:0006511">
    <property type="term" value="P:ubiquitin-dependent protein catabolic process"/>
    <property type="evidence" value="ECO:0007669"/>
    <property type="project" value="TreeGrafter"/>
</dbReference>
<evidence type="ECO:0000256" key="6">
    <source>
        <dbReference type="SAM" id="Phobius"/>
    </source>
</evidence>
<feature type="compositionally biased region" description="Polar residues" evidence="5">
    <location>
        <begin position="1"/>
        <end position="17"/>
    </location>
</feature>
<dbReference type="Pfam" id="PF10176">
    <property type="entry name" value="NEDD4_Bsd2"/>
    <property type="match status" value="1"/>
</dbReference>
<dbReference type="PANTHER" id="PTHR13396">
    <property type="entry name" value="NEDD4 FAMILY INTERACTING PROTEIN 1/2"/>
    <property type="match status" value="1"/>
</dbReference>
<proteinExistence type="predicted"/>
<dbReference type="GO" id="GO:0016020">
    <property type="term" value="C:membrane"/>
    <property type="evidence" value="ECO:0007669"/>
    <property type="project" value="UniProtKB-SubCell"/>
</dbReference>
<evidence type="ECO:0008006" key="9">
    <source>
        <dbReference type="Google" id="ProtNLM"/>
    </source>
</evidence>
<dbReference type="AlphaFoldDB" id="A0A7H9HK09"/>
<keyword evidence="8" id="KW-1185">Reference proteome</keyword>
<dbReference type="EMBL" id="CP059267">
    <property type="protein sequence ID" value="QLQ78204.1"/>
    <property type="molecule type" value="Genomic_DNA"/>
</dbReference>
<organism evidence="7 8">
    <name type="scientific">Torulaspora globosa</name>
    <dbReference type="NCBI Taxonomy" id="48254"/>
    <lineage>
        <taxon>Eukaryota</taxon>
        <taxon>Fungi</taxon>
        <taxon>Dikarya</taxon>
        <taxon>Ascomycota</taxon>
        <taxon>Saccharomycotina</taxon>
        <taxon>Saccharomycetes</taxon>
        <taxon>Saccharomycetales</taxon>
        <taxon>Saccharomycetaceae</taxon>
        <taxon>Torulaspora</taxon>
    </lineage>
</organism>
<gene>
    <name evidence="7" type="ORF">HG537_0A04510</name>
</gene>
<feature type="compositionally biased region" description="Polar residues" evidence="5">
    <location>
        <begin position="95"/>
        <end position="114"/>
    </location>
</feature>
<keyword evidence="3 6" id="KW-1133">Transmembrane helix</keyword>
<protein>
    <recommendedName>
        <fullName evidence="9">Metal homeostatis protein BSD2</fullName>
    </recommendedName>
</protein>
<dbReference type="GO" id="GO:0005783">
    <property type="term" value="C:endoplasmic reticulum"/>
    <property type="evidence" value="ECO:0007669"/>
    <property type="project" value="TreeGrafter"/>
</dbReference>
<dbReference type="OrthoDB" id="10003116at2759"/>
<evidence type="ECO:0000256" key="2">
    <source>
        <dbReference type="ARBA" id="ARBA00022692"/>
    </source>
</evidence>
<dbReference type="GO" id="GO:0030001">
    <property type="term" value="P:metal ion transport"/>
    <property type="evidence" value="ECO:0007669"/>
    <property type="project" value="InterPro"/>
</dbReference>
<evidence type="ECO:0000256" key="3">
    <source>
        <dbReference type="ARBA" id="ARBA00022989"/>
    </source>
</evidence>
<dbReference type="InterPro" id="IPR019325">
    <property type="entry name" value="NEDD4/Bsd2"/>
</dbReference>
<comment type="subcellular location">
    <subcellularLocation>
        <location evidence="1">Membrane</location>
        <topology evidence="1">Multi-pass membrane protein</topology>
    </subcellularLocation>
</comment>
<feature type="region of interest" description="Disordered" evidence="5">
    <location>
        <begin position="1"/>
        <end position="31"/>
    </location>
</feature>
<keyword evidence="2 6" id="KW-0812">Transmembrane</keyword>